<feature type="compositionally biased region" description="Basic and acidic residues" evidence="1">
    <location>
        <begin position="47"/>
        <end position="62"/>
    </location>
</feature>
<evidence type="ECO:0000256" key="1">
    <source>
        <dbReference type="SAM" id="MobiDB-lite"/>
    </source>
</evidence>
<accession>A0A7C8IDN0</accession>
<reference evidence="2 3" key="1">
    <citation type="submission" date="2020-01" db="EMBL/GenBank/DDBJ databases">
        <authorList>
            <consortium name="DOE Joint Genome Institute"/>
            <person name="Haridas S."/>
            <person name="Albert R."/>
            <person name="Binder M."/>
            <person name="Bloem J."/>
            <person name="Labutti K."/>
            <person name="Salamov A."/>
            <person name="Andreopoulos B."/>
            <person name="Baker S.E."/>
            <person name="Barry K."/>
            <person name="Bills G."/>
            <person name="Bluhm B.H."/>
            <person name="Cannon C."/>
            <person name="Castanera R."/>
            <person name="Culley D.E."/>
            <person name="Daum C."/>
            <person name="Ezra D."/>
            <person name="Gonzalez J.B."/>
            <person name="Henrissat B."/>
            <person name="Kuo A."/>
            <person name="Liang C."/>
            <person name="Lipzen A."/>
            <person name="Lutzoni F."/>
            <person name="Magnuson J."/>
            <person name="Mondo S."/>
            <person name="Nolan M."/>
            <person name="Ohm R."/>
            <person name="Pangilinan J."/>
            <person name="Park H.-J.H."/>
            <person name="Ramirez L."/>
            <person name="Alfaro M."/>
            <person name="Sun H."/>
            <person name="Tritt A."/>
            <person name="Yoshinaga Y."/>
            <person name="Zwiers L.-H.L."/>
            <person name="Turgeon B.G."/>
            <person name="Goodwin S.B."/>
            <person name="Spatafora J.W."/>
            <person name="Crous P.W."/>
            <person name="Grigoriev I.V."/>
        </authorList>
    </citation>
    <scope>NUCLEOTIDE SEQUENCE [LARGE SCALE GENOMIC DNA]</scope>
    <source>
        <strain evidence="2 3">CBS 611.86</strain>
    </source>
</reference>
<dbReference type="EMBL" id="JAADJZ010000002">
    <property type="protein sequence ID" value="KAF2877074.1"/>
    <property type="molecule type" value="Genomic_DNA"/>
</dbReference>
<feature type="region of interest" description="Disordered" evidence="1">
    <location>
        <begin position="1"/>
        <end position="32"/>
    </location>
</feature>
<dbReference type="Proteomes" id="UP000481861">
    <property type="component" value="Unassembled WGS sequence"/>
</dbReference>
<comment type="caution">
    <text evidence="2">The sequence shown here is derived from an EMBL/GenBank/DDBJ whole genome shotgun (WGS) entry which is preliminary data.</text>
</comment>
<evidence type="ECO:0000313" key="3">
    <source>
        <dbReference type="Proteomes" id="UP000481861"/>
    </source>
</evidence>
<name>A0A7C8IDN0_9PLEO</name>
<protein>
    <submittedName>
        <fullName evidence="2">Uncharacterized protein</fullName>
    </submittedName>
</protein>
<sequence length="70" mass="8537">MTKQNATPKAESERRIEQTQNTVYGKERNRDAERGMYEAMVYEKEKQRRSVMVEKENRDNSARRSIRWRK</sequence>
<organism evidence="2 3">
    <name type="scientific">Massariosphaeria phaeospora</name>
    <dbReference type="NCBI Taxonomy" id="100035"/>
    <lineage>
        <taxon>Eukaryota</taxon>
        <taxon>Fungi</taxon>
        <taxon>Dikarya</taxon>
        <taxon>Ascomycota</taxon>
        <taxon>Pezizomycotina</taxon>
        <taxon>Dothideomycetes</taxon>
        <taxon>Pleosporomycetidae</taxon>
        <taxon>Pleosporales</taxon>
        <taxon>Pleosporales incertae sedis</taxon>
        <taxon>Massariosphaeria</taxon>
    </lineage>
</organism>
<feature type="region of interest" description="Disordered" evidence="1">
    <location>
        <begin position="47"/>
        <end position="70"/>
    </location>
</feature>
<evidence type="ECO:0000313" key="2">
    <source>
        <dbReference type="EMBL" id="KAF2877074.1"/>
    </source>
</evidence>
<keyword evidence="3" id="KW-1185">Reference proteome</keyword>
<dbReference type="AlphaFoldDB" id="A0A7C8IDN0"/>
<gene>
    <name evidence="2" type="ORF">BDV95DRAFT_138132</name>
</gene>
<proteinExistence type="predicted"/>